<dbReference type="AlphaFoldDB" id="A0A0B1SGF2"/>
<dbReference type="SUPFAM" id="SSF81321">
    <property type="entry name" value="Family A G protein-coupled receptor-like"/>
    <property type="match status" value="1"/>
</dbReference>
<dbReference type="EMBL" id="KN568632">
    <property type="protein sequence ID" value="KHJ84413.1"/>
    <property type="molecule type" value="Genomic_DNA"/>
</dbReference>
<dbReference type="PANTHER" id="PTHR45830">
    <property type="entry name" value="SERPENTINE RECEPTOR, CLASS I"/>
    <property type="match status" value="1"/>
</dbReference>
<feature type="transmembrane region" description="Helical" evidence="1">
    <location>
        <begin position="77"/>
        <end position="100"/>
    </location>
</feature>
<evidence type="ECO:0000313" key="3">
    <source>
        <dbReference type="Proteomes" id="UP000053660"/>
    </source>
</evidence>
<protein>
    <submittedName>
        <fullName evidence="2">7TM chemoreceptor</fullName>
    </submittedName>
</protein>
<keyword evidence="1" id="KW-0472">Membrane</keyword>
<gene>
    <name evidence="2" type="ORF">OESDEN_15873</name>
</gene>
<proteinExistence type="predicted"/>
<dbReference type="Proteomes" id="UP000053660">
    <property type="component" value="Unassembled WGS sequence"/>
</dbReference>
<dbReference type="Pfam" id="PF10318">
    <property type="entry name" value="7TM_GPCR_Srh"/>
    <property type="match status" value="1"/>
</dbReference>
<name>A0A0B1SGF2_OESDE</name>
<feature type="transmembrane region" description="Helical" evidence="1">
    <location>
        <begin position="121"/>
        <end position="143"/>
    </location>
</feature>
<sequence length="232" mass="26112">MLICAAGVPVTLAALAVILRKTPPQMNIYKWIIVNLTVTTFVTDFTICFLFDSLPLFPDIACYSKAWLPNVSEDANYIMLCVCIIMLQMTLCSTLVAFIYRMQALGHAVGPFPNMTGFGTFIMALITYFLGLIPVIVILITSYNSPLQMRKTLEHFPDLKFLENYGSYLVAEKDDKKFIEFAAVWLGSAFIIVGLCMVVATIIITNLHKRRKSMSSRSLELHRSLTIHLILQ</sequence>
<accession>A0A0B1SGF2</accession>
<dbReference type="PANTHER" id="PTHR45830:SF15">
    <property type="entry name" value="SERPENTINE RECEPTOR, CLASS I"/>
    <property type="match status" value="1"/>
</dbReference>
<dbReference type="InterPro" id="IPR019422">
    <property type="entry name" value="7TM_GPCR_serpentine_rcpt_Srh"/>
</dbReference>
<evidence type="ECO:0000256" key="1">
    <source>
        <dbReference type="SAM" id="Phobius"/>
    </source>
</evidence>
<reference evidence="2 3" key="1">
    <citation type="submission" date="2014-03" db="EMBL/GenBank/DDBJ databases">
        <title>Draft genome of the hookworm Oesophagostomum dentatum.</title>
        <authorList>
            <person name="Mitreva M."/>
        </authorList>
    </citation>
    <scope>NUCLEOTIDE SEQUENCE [LARGE SCALE GENOMIC DNA]</scope>
    <source>
        <strain evidence="2 3">OD-Hann</strain>
    </source>
</reference>
<keyword evidence="2" id="KW-0675">Receptor</keyword>
<dbReference type="OrthoDB" id="5860646at2759"/>
<organism evidence="2 3">
    <name type="scientific">Oesophagostomum dentatum</name>
    <name type="common">Nodular worm</name>
    <dbReference type="NCBI Taxonomy" id="61180"/>
    <lineage>
        <taxon>Eukaryota</taxon>
        <taxon>Metazoa</taxon>
        <taxon>Ecdysozoa</taxon>
        <taxon>Nematoda</taxon>
        <taxon>Chromadorea</taxon>
        <taxon>Rhabditida</taxon>
        <taxon>Rhabditina</taxon>
        <taxon>Rhabditomorpha</taxon>
        <taxon>Strongyloidea</taxon>
        <taxon>Strongylidae</taxon>
        <taxon>Oesophagostomum</taxon>
    </lineage>
</organism>
<keyword evidence="1" id="KW-0812">Transmembrane</keyword>
<keyword evidence="1" id="KW-1133">Transmembrane helix</keyword>
<keyword evidence="3" id="KW-1185">Reference proteome</keyword>
<feature type="non-terminal residue" evidence="2">
    <location>
        <position position="232"/>
    </location>
</feature>
<evidence type="ECO:0000313" key="2">
    <source>
        <dbReference type="EMBL" id="KHJ84413.1"/>
    </source>
</evidence>
<feature type="transmembrane region" description="Helical" evidence="1">
    <location>
        <begin position="182"/>
        <end position="207"/>
    </location>
</feature>